<name>A0AAD5F8D4_SILAS</name>
<dbReference type="Proteomes" id="UP001205998">
    <property type="component" value="Unassembled WGS sequence"/>
</dbReference>
<evidence type="ECO:0000256" key="4">
    <source>
        <dbReference type="ARBA" id="ARBA00023054"/>
    </source>
</evidence>
<evidence type="ECO:0000256" key="5">
    <source>
        <dbReference type="SAM" id="Coils"/>
    </source>
</evidence>
<dbReference type="GO" id="GO:0017124">
    <property type="term" value="F:SH3 domain binding"/>
    <property type="evidence" value="ECO:0007669"/>
    <property type="project" value="TreeGrafter"/>
</dbReference>
<gene>
    <name evidence="7" type="ORF">C0J50_7499</name>
</gene>
<feature type="coiled-coil region" evidence="5">
    <location>
        <begin position="43"/>
        <end position="174"/>
    </location>
</feature>
<dbReference type="PANTHER" id="PTHR14338">
    <property type="entry name" value="ACTIN FILAMENT-ASSOCIATED PROTEIN 1 FAMILY MEMBER"/>
    <property type="match status" value="1"/>
</dbReference>
<organism evidence="7 8">
    <name type="scientific">Silurus asotus</name>
    <name type="common">Amur catfish</name>
    <name type="synonym">Parasilurus asotus</name>
    <dbReference type="NCBI Taxonomy" id="30991"/>
    <lineage>
        <taxon>Eukaryota</taxon>
        <taxon>Metazoa</taxon>
        <taxon>Chordata</taxon>
        <taxon>Craniata</taxon>
        <taxon>Vertebrata</taxon>
        <taxon>Euteleostomi</taxon>
        <taxon>Actinopterygii</taxon>
        <taxon>Neopterygii</taxon>
        <taxon>Teleostei</taxon>
        <taxon>Ostariophysi</taxon>
        <taxon>Siluriformes</taxon>
        <taxon>Siluridae</taxon>
        <taxon>Silurus</taxon>
    </lineage>
</organism>
<evidence type="ECO:0000256" key="3">
    <source>
        <dbReference type="ARBA" id="ARBA00022737"/>
    </source>
</evidence>
<keyword evidence="3" id="KW-0677">Repeat</keyword>
<evidence type="ECO:0000256" key="1">
    <source>
        <dbReference type="ARBA" id="ARBA00004496"/>
    </source>
</evidence>
<protein>
    <submittedName>
        <fullName evidence="7">Actin filament-associated protein 1 isoform X3</fullName>
    </submittedName>
</protein>
<dbReference type="AlphaFoldDB" id="A0AAD5F8D4"/>
<keyword evidence="2" id="KW-0963">Cytoplasm</keyword>
<dbReference type="GO" id="GO:0005829">
    <property type="term" value="C:cytosol"/>
    <property type="evidence" value="ECO:0007669"/>
    <property type="project" value="TreeGrafter"/>
</dbReference>
<evidence type="ECO:0000313" key="8">
    <source>
        <dbReference type="Proteomes" id="UP001205998"/>
    </source>
</evidence>
<proteinExistence type="predicted"/>
<evidence type="ECO:0000256" key="2">
    <source>
        <dbReference type="ARBA" id="ARBA00022490"/>
    </source>
</evidence>
<feature type="compositionally biased region" description="Polar residues" evidence="6">
    <location>
        <begin position="18"/>
        <end position="37"/>
    </location>
</feature>
<keyword evidence="4 5" id="KW-0175">Coiled coil</keyword>
<evidence type="ECO:0000256" key="6">
    <source>
        <dbReference type="SAM" id="MobiDB-lite"/>
    </source>
</evidence>
<dbReference type="EMBL" id="MU597129">
    <property type="protein sequence ID" value="KAI5606688.1"/>
    <property type="molecule type" value="Genomic_DNA"/>
</dbReference>
<dbReference type="GO" id="GO:0042169">
    <property type="term" value="F:SH2 domain binding"/>
    <property type="evidence" value="ECO:0007669"/>
    <property type="project" value="TreeGrafter"/>
</dbReference>
<sequence>MTLNGLGTKQKLDKNQPKKTNGTTSCAPMKHNNSSVDQYKYGKNRVEADAKRLQAKEDELMKKKQEIRNRLTQLKKDRRDLRMAIENTSGVDQYKYGKNRVEADAKRLQAKEDELMKKKQEIRNRLTQLKKDRRDLRMAIENTSERLKKVEDECKLKEEERVNLELELTEVKESLKKALSGGVTLGLTIEPKTSSSSPQSPVLVRRTVDNSPISSCDTSDTETCSLPVNSASLLRRQVPQKNPPVRGHVLRKAKEWEMKSGT</sequence>
<reference evidence="7" key="1">
    <citation type="submission" date="2018-07" db="EMBL/GenBank/DDBJ databases">
        <title>Comparative genomics of catfishes provides insights into carnivory and benthic adaptation.</title>
        <authorList>
            <person name="Zhang Y."/>
            <person name="Wang D."/>
            <person name="Peng Z."/>
            <person name="Zheng S."/>
            <person name="Shao F."/>
            <person name="Tao W."/>
        </authorList>
    </citation>
    <scope>NUCLEOTIDE SEQUENCE</scope>
    <source>
        <strain evidence="7">Chongqing</strain>
    </source>
</reference>
<comment type="caution">
    <text evidence="7">The sequence shown here is derived from an EMBL/GenBank/DDBJ whole genome shotgun (WGS) entry which is preliminary data.</text>
</comment>
<dbReference type="PANTHER" id="PTHR14338:SF8">
    <property type="entry name" value="ACTIN FILAMENT-ASSOCIATED PROTEIN 1"/>
    <property type="match status" value="1"/>
</dbReference>
<evidence type="ECO:0000313" key="7">
    <source>
        <dbReference type="EMBL" id="KAI5606688.1"/>
    </source>
</evidence>
<comment type="subcellular location">
    <subcellularLocation>
        <location evidence="1">Cytoplasm</location>
    </subcellularLocation>
</comment>
<accession>A0AAD5F8D4</accession>
<keyword evidence="8" id="KW-1185">Reference proteome</keyword>
<dbReference type="InterPro" id="IPR030113">
    <property type="entry name" value="AFAP"/>
</dbReference>
<feature type="region of interest" description="Disordered" evidence="6">
    <location>
        <begin position="1"/>
        <end position="42"/>
    </location>
</feature>